<dbReference type="RefSeq" id="WP_283223353.1">
    <property type="nucleotide sequence ID" value="NZ_JASGBH010000002.1"/>
</dbReference>
<name>A0ABT6X4M6_9BURK</name>
<organism evidence="3 4">
    <name type="scientific">Limnohabitans lacus</name>
    <dbReference type="NCBI Taxonomy" id="3045173"/>
    <lineage>
        <taxon>Bacteria</taxon>
        <taxon>Pseudomonadati</taxon>
        <taxon>Pseudomonadota</taxon>
        <taxon>Betaproteobacteria</taxon>
        <taxon>Burkholderiales</taxon>
        <taxon>Comamonadaceae</taxon>
        <taxon>Limnohabitans</taxon>
    </lineage>
</organism>
<keyword evidence="4" id="KW-1185">Reference proteome</keyword>
<dbReference type="InterPro" id="IPR025877">
    <property type="entry name" value="MobA-like_NTP_Trfase"/>
</dbReference>
<gene>
    <name evidence="3" type="ORF">QLQ16_03790</name>
</gene>
<dbReference type="Gene3D" id="3.90.550.10">
    <property type="entry name" value="Spore Coat Polysaccharide Biosynthesis Protein SpsA, Chain A"/>
    <property type="match status" value="1"/>
</dbReference>
<protein>
    <submittedName>
        <fullName evidence="3">Nucleotidyltransferase family protein</fullName>
    </submittedName>
</protein>
<evidence type="ECO:0000259" key="2">
    <source>
        <dbReference type="Pfam" id="PF12804"/>
    </source>
</evidence>
<accession>A0ABT6X4M6</accession>
<keyword evidence="1" id="KW-0460">Magnesium</keyword>
<evidence type="ECO:0000313" key="3">
    <source>
        <dbReference type="EMBL" id="MDI9232953.1"/>
    </source>
</evidence>
<dbReference type="PANTHER" id="PTHR43777:SF1">
    <property type="entry name" value="MOLYBDENUM COFACTOR CYTIDYLYLTRANSFERASE"/>
    <property type="match status" value="1"/>
</dbReference>
<reference evidence="3" key="1">
    <citation type="submission" date="2023-05" db="EMBL/GenBank/DDBJ databases">
        <title>Limnohabitans sp. strain HM2-2 Genome sequencing and assembly.</title>
        <authorList>
            <person name="Jung Y."/>
        </authorList>
    </citation>
    <scope>NUCLEOTIDE SEQUENCE</scope>
    <source>
        <strain evidence="3">HM2-2</strain>
    </source>
</reference>
<dbReference type="SUPFAM" id="SSF53448">
    <property type="entry name" value="Nucleotide-diphospho-sugar transferases"/>
    <property type="match status" value="1"/>
</dbReference>
<evidence type="ECO:0000313" key="4">
    <source>
        <dbReference type="Proteomes" id="UP001431902"/>
    </source>
</evidence>
<dbReference type="Proteomes" id="UP001431902">
    <property type="component" value="Unassembled WGS sequence"/>
</dbReference>
<evidence type="ECO:0000256" key="1">
    <source>
        <dbReference type="ARBA" id="ARBA00022842"/>
    </source>
</evidence>
<proteinExistence type="predicted"/>
<dbReference type="InterPro" id="IPR029044">
    <property type="entry name" value="Nucleotide-diphossugar_trans"/>
</dbReference>
<dbReference type="Pfam" id="PF12804">
    <property type="entry name" value="NTP_transf_3"/>
    <property type="match status" value="1"/>
</dbReference>
<dbReference type="PANTHER" id="PTHR43777">
    <property type="entry name" value="MOLYBDENUM COFACTOR CYTIDYLYLTRANSFERASE"/>
    <property type="match status" value="1"/>
</dbReference>
<dbReference type="EMBL" id="JASGBH010000002">
    <property type="protein sequence ID" value="MDI9232953.1"/>
    <property type="molecule type" value="Genomic_DNA"/>
</dbReference>
<sequence>MNENHAKAEGLPVKVAAVILAAGSASRMGLRPKCLLEIDGVSLLRRQCLALSGAGVQDVVVVLGHYAQRIHQSARDLPVHWLTNPDPDEGQESSLRLGLQAMAPDADATLVLLADQPLIDAQDIADLIHAYHQRPAPTQLVRPVVEGLPGNPVMFGRSVAQQILAGPPTMGGRQWQQQHPQQVHRWVSANAHYRADVDSPEDIQALAQRTGLHLRWPEDLQRD</sequence>
<comment type="caution">
    <text evidence="3">The sequence shown here is derived from an EMBL/GenBank/DDBJ whole genome shotgun (WGS) entry which is preliminary data.</text>
</comment>
<dbReference type="CDD" id="cd04182">
    <property type="entry name" value="GT_2_like_f"/>
    <property type="match status" value="1"/>
</dbReference>
<feature type="domain" description="MobA-like NTP transferase" evidence="2">
    <location>
        <begin position="17"/>
        <end position="181"/>
    </location>
</feature>